<dbReference type="OrthoDB" id="2414517at2759"/>
<organism evidence="1 2">
    <name type="scientific">Linnemannia schmuckeri</name>
    <dbReference type="NCBI Taxonomy" id="64567"/>
    <lineage>
        <taxon>Eukaryota</taxon>
        <taxon>Fungi</taxon>
        <taxon>Fungi incertae sedis</taxon>
        <taxon>Mucoromycota</taxon>
        <taxon>Mortierellomycotina</taxon>
        <taxon>Mortierellomycetes</taxon>
        <taxon>Mortierellales</taxon>
        <taxon>Mortierellaceae</taxon>
        <taxon>Linnemannia</taxon>
    </lineage>
</organism>
<comment type="caution">
    <text evidence="1">The sequence shown here is derived from an EMBL/GenBank/DDBJ whole genome shotgun (WGS) entry which is preliminary data.</text>
</comment>
<evidence type="ECO:0000313" key="1">
    <source>
        <dbReference type="EMBL" id="KAF9124331.1"/>
    </source>
</evidence>
<reference evidence="1" key="1">
    <citation type="journal article" date="2020" name="Fungal Divers.">
        <title>Resolving the Mortierellaceae phylogeny through synthesis of multi-gene phylogenetics and phylogenomics.</title>
        <authorList>
            <person name="Vandepol N."/>
            <person name="Liber J."/>
            <person name="Desiro A."/>
            <person name="Na H."/>
            <person name="Kennedy M."/>
            <person name="Barry K."/>
            <person name="Grigoriev I.V."/>
            <person name="Miller A.N."/>
            <person name="O'Donnell K."/>
            <person name="Stajich J.E."/>
            <person name="Bonito G."/>
        </authorList>
    </citation>
    <scope>NUCLEOTIDE SEQUENCE</scope>
    <source>
        <strain evidence="1">NRRL 6426</strain>
    </source>
</reference>
<dbReference type="Proteomes" id="UP000748756">
    <property type="component" value="Unassembled WGS sequence"/>
</dbReference>
<dbReference type="EMBL" id="JAAAUQ010002371">
    <property type="protein sequence ID" value="KAF9124331.1"/>
    <property type="molecule type" value="Genomic_DNA"/>
</dbReference>
<keyword evidence="2" id="KW-1185">Reference proteome</keyword>
<evidence type="ECO:0000313" key="2">
    <source>
        <dbReference type="Proteomes" id="UP000748756"/>
    </source>
</evidence>
<sequence>KFAFNWTVEVETATLEDLKLHLYKYDSHYAHDDYLEIYLCNNRHAKAETIINDECLRKPLRVAKTTCRTMLKSGPKFKWTISLATPSKKYSASTFKDVCAEFNITSNLEPSFGGLTPLEGIQVAPMETDLQKEMVDVVIREVGARVRALKLFGANEATKSMVV</sequence>
<name>A0A9P5R613_9FUNG</name>
<gene>
    <name evidence="1" type="ORF">BG015_005111</name>
</gene>
<accession>A0A9P5R613</accession>
<dbReference type="AlphaFoldDB" id="A0A9P5R613"/>
<proteinExistence type="predicted"/>
<feature type="non-terminal residue" evidence="1">
    <location>
        <position position="1"/>
    </location>
</feature>
<protein>
    <submittedName>
        <fullName evidence="1">Uncharacterized protein</fullName>
    </submittedName>
</protein>